<dbReference type="Proteomes" id="UP001500192">
    <property type="component" value="Unassembled WGS sequence"/>
</dbReference>
<evidence type="ECO:0000313" key="3">
    <source>
        <dbReference type="Proteomes" id="UP001500192"/>
    </source>
</evidence>
<dbReference type="RefSeq" id="WP_428832426.1">
    <property type="nucleotide sequence ID" value="NZ_BAABIB010000005.1"/>
</dbReference>
<evidence type="ECO:0000256" key="1">
    <source>
        <dbReference type="SAM" id="MobiDB-lite"/>
    </source>
</evidence>
<accession>A0ABP9PVB2</accession>
<protein>
    <submittedName>
        <fullName evidence="2">Uncharacterized protein</fullName>
    </submittedName>
</protein>
<reference evidence="3" key="1">
    <citation type="journal article" date="2019" name="Int. J. Syst. Evol. Microbiol.">
        <title>The Global Catalogue of Microorganisms (GCM) 10K type strain sequencing project: providing services to taxonomists for standard genome sequencing and annotation.</title>
        <authorList>
            <consortium name="The Broad Institute Genomics Platform"/>
            <consortium name="The Broad Institute Genome Sequencing Center for Infectious Disease"/>
            <person name="Wu L."/>
            <person name="Ma J."/>
        </authorList>
    </citation>
    <scope>NUCLEOTIDE SEQUENCE [LARGE SCALE GENOMIC DNA]</scope>
    <source>
        <strain evidence="3">JCM 18054</strain>
    </source>
</reference>
<organism evidence="2 3">
    <name type="scientific">Amycolatopsis dongchuanensis</name>
    <dbReference type="NCBI Taxonomy" id="1070866"/>
    <lineage>
        <taxon>Bacteria</taxon>
        <taxon>Bacillati</taxon>
        <taxon>Actinomycetota</taxon>
        <taxon>Actinomycetes</taxon>
        <taxon>Pseudonocardiales</taxon>
        <taxon>Pseudonocardiaceae</taxon>
        <taxon>Amycolatopsis</taxon>
    </lineage>
</organism>
<proteinExistence type="predicted"/>
<name>A0ABP9PVB2_9PSEU</name>
<dbReference type="InterPro" id="IPR049979">
    <property type="entry name" value="Cys_resp_CS_actino"/>
</dbReference>
<feature type="region of interest" description="Disordered" evidence="1">
    <location>
        <begin position="1"/>
        <end position="21"/>
    </location>
</feature>
<keyword evidence="3" id="KW-1185">Reference proteome</keyword>
<gene>
    <name evidence="2" type="ORF">GCM10023214_01950</name>
</gene>
<feature type="compositionally biased region" description="Basic and acidic residues" evidence="1">
    <location>
        <begin position="1"/>
        <end position="19"/>
    </location>
</feature>
<dbReference type="EMBL" id="BAABIB010000005">
    <property type="protein sequence ID" value="GAA5151350.1"/>
    <property type="molecule type" value="Genomic_DNA"/>
</dbReference>
<comment type="caution">
    <text evidence="2">The sequence shown here is derived from an EMBL/GenBank/DDBJ whole genome shotgun (WGS) entry which is preliminary data.</text>
</comment>
<evidence type="ECO:0000313" key="2">
    <source>
        <dbReference type="EMBL" id="GAA5151350.1"/>
    </source>
</evidence>
<sequence length="66" mass="7305">MDVDAEHPSSVPHVKERDAAPTMRTALDHSLGAWHAEDVTYAGVLLVARRHVDLRRVASALCRPFC</sequence>
<dbReference type="NCBIfam" id="NF042934">
    <property type="entry name" value="cis_reg_atten"/>
    <property type="match status" value="1"/>
</dbReference>